<dbReference type="SUPFAM" id="SSF51161">
    <property type="entry name" value="Trimeric LpxA-like enzymes"/>
    <property type="match status" value="1"/>
</dbReference>
<sequence>MDDLEKMKAGLWLYAITPQIGEALRRTEELVFELNRLPPSRREEREAIIRRLFGRIGREFTIHSPFHCDFGEQISVGDHFVGNFNLTILDEAPVTIGDHVFIGPNVGLYTVSHALLPDQRNAGIMRSRPITIGNNVWIGGNTVVMQGVTIGDNAVIGAGSVVTRDIPAGVIAVGSPCRVLREITEADRIAEVY</sequence>
<keyword evidence="9" id="KW-1185">Reference proteome</keyword>
<dbReference type="AlphaFoldDB" id="A0A1H4FF97"/>
<evidence type="ECO:0000256" key="3">
    <source>
        <dbReference type="ARBA" id="ARBA00022737"/>
    </source>
</evidence>
<keyword evidence="2 6" id="KW-0808">Transferase</keyword>
<feature type="domain" description="Maltose/galactoside acetyltransferase" evidence="7">
    <location>
        <begin position="4"/>
        <end position="58"/>
    </location>
</feature>
<dbReference type="InterPro" id="IPR039369">
    <property type="entry name" value="LacA-like"/>
</dbReference>
<dbReference type="SMART" id="SM01266">
    <property type="entry name" value="Mac"/>
    <property type="match status" value="1"/>
</dbReference>
<dbReference type="EMBL" id="FNRI01000010">
    <property type="protein sequence ID" value="SEA95956.1"/>
    <property type="molecule type" value="Genomic_DNA"/>
</dbReference>
<dbReference type="PROSITE" id="PS00101">
    <property type="entry name" value="HEXAPEP_TRANSFERASES"/>
    <property type="match status" value="1"/>
</dbReference>
<name>A0A1H4FF97_9BACT</name>
<dbReference type="RefSeq" id="WP_010266058.1">
    <property type="nucleotide sequence ID" value="NZ_CAEG01000018.1"/>
</dbReference>
<dbReference type="PANTHER" id="PTHR43017">
    <property type="entry name" value="GALACTOSIDE O-ACETYLTRANSFERASE"/>
    <property type="match status" value="1"/>
</dbReference>
<dbReference type="PANTHER" id="PTHR43017:SF1">
    <property type="entry name" value="ACETYLTRANSFERASE YJL218W-RELATED"/>
    <property type="match status" value="1"/>
</dbReference>
<dbReference type="Pfam" id="PF14602">
    <property type="entry name" value="Hexapep_2"/>
    <property type="match status" value="1"/>
</dbReference>
<dbReference type="GO" id="GO:0008870">
    <property type="term" value="F:galactoside O-acetyltransferase activity"/>
    <property type="evidence" value="ECO:0007669"/>
    <property type="project" value="TreeGrafter"/>
</dbReference>
<evidence type="ECO:0000313" key="9">
    <source>
        <dbReference type="Proteomes" id="UP000183253"/>
    </source>
</evidence>
<evidence type="ECO:0000313" key="8">
    <source>
        <dbReference type="EMBL" id="SEA95956.1"/>
    </source>
</evidence>
<evidence type="ECO:0000256" key="2">
    <source>
        <dbReference type="ARBA" id="ARBA00022679"/>
    </source>
</evidence>
<evidence type="ECO:0000256" key="5">
    <source>
        <dbReference type="ARBA" id="ARBA00055587"/>
    </source>
</evidence>
<dbReference type="InterPro" id="IPR011004">
    <property type="entry name" value="Trimer_LpxA-like_sf"/>
</dbReference>
<dbReference type="InterPro" id="IPR001451">
    <property type="entry name" value="Hexapep"/>
</dbReference>
<dbReference type="InterPro" id="IPR024688">
    <property type="entry name" value="Mac_dom"/>
</dbReference>
<protein>
    <recommendedName>
        <fullName evidence="6">Acetyltransferase</fullName>
        <ecNumber evidence="6">2.3.1.-</ecNumber>
    </recommendedName>
</protein>
<keyword evidence="4 6" id="KW-0012">Acyltransferase</keyword>
<organism evidence="8 9">
    <name type="scientific">Alistipes timonensis JC136</name>
    <dbReference type="NCBI Taxonomy" id="1033731"/>
    <lineage>
        <taxon>Bacteria</taxon>
        <taxon>Pseudomonadati</taxon>
        <taxon>Bacteroidota</taxon>
        <taxon>Bacteroidia</taxon>
        <taxon>Bacteroidales</taxon>
        <taxon>Rikenellaceae</taxon>
        <taxon>Alistipes</taxon>
    </lineage>
</organism>
<dbReference type="Pfam" id="PF00132">
    <property type="entry name" value="Hexapep"/>
    <property type="match status" value="1"/>
</dbReference>
<dbReference type="CDD" id="cd03357">
    <property type="entry name" value="LbH_MAT_GAT"/>
    <property type="match status" value="1"/>
</dbReference>
<evidence type="ECO:0000256" key="1">
    <source>
        <dbReference type="ARBA" id="ARBA00007274"/>
    </source>
</evidence>
<evidence type="ECO:0000259" key="7">
    <source>
        <dbReference type="SMART" id="SM01266"/>
    </source>
</evidence>
<reference evidence="8 9" key="1">
    <citation type="submission" date="2016-10" db="EMBL/GenBank/DDBJ databases">
        <authorList>
            <person name="de Groot N.N."/>
        </authorList>
    </citation>
    <scope>NUCLEOTIDE SEQUENCE [LARGE SCALE GENOMIC DNA]</scope>
    <source>
        <strain evidence="8 9">DSM 25383</strain>
    </source>
</reference>
<dbReference type="Gene3D" id="2.160.10.10">
    <property type="entry name" value="Hexapeptide repeat proteins"/>
    <property type="match status" value="1"/>
</dbReference>
<comment type="similarity">
    <text evidence="1 6">Belongs to the transferase hexapeptide repeat family.</text>
</comment>
<dbReference type="Proteomes" id="UP000183253">
    <property type="component" value="Unassembled WGS sequence"/>
</dbReference>
<dbReference type="EC" id="2.3.1.-" evidence="6"/>
<dbReference type="STRING" id="1033731.SAMN05444145_11038"/>
<evidence type="ECO:0000256" key="6">
    <source>
        <dbReference type="RuleBase" id="RU367021"/>
    </source>
</evidence>
<proteinExistence type="inferred from homology"/>
<keyword evidence="3" id="KW-0677">Repeat</keyword>
<accession>A0A1H4FF97</accession>
<comment type="function">
    <text evidence="5">Acetyltransferase implicated in the O-acetylation of Nod factors.</text>
</comment>
<dbReference type="FunFam" id="2.160.10.10:FF:000025">
    <property type="entry name" value="Hexapeptide-repeat containing-acetyltransferase"/>
    <property type="match status" value="1"/>
</dbReference>
<gene>
    <name evidence="8" type="ORF">SAMN05444145_11038</name>
</gene>
<dbReference type="InterPro" id="IPR018357">
    <property type="entry name" value="Hexapep_transf_CS"/>
</dbReference>
<dbReference type="Pfam" id="PF12464">
    <property type="entry name" value="Mac"/>
    <property type="match status" value="1"/>
</dbReference>
<evidence type="ECO:0000256" key="4">
    <source>
        <dbReference type="ARBA" id="ARBA00023315"/>
    </source>
</evidence>
<dbReference type="OrthoDB" id="9812571at2"/>